<dbReference type="EMBL" id="CAJOAX010007439">
    <property type="protein sequence ID" value="CAF4009653.1"/>
    <property type="molecule type" value="Genomic_DNA"/>
</dbReference>
<feature type="signal peptide" evidence="1">
    <location>
        <begin position="1"/>
        <end position="24"/>
    </location>
</feature>
<sequence length="67" mass="7856">MKIAFTTNQLQLLIFHLFFMDRRALTTEAIRSVVYQADLAALDPRDLFYNDDERNWSIQNSSSNDVD</sequence>
<name>A0A819PF59_9BILA</name>
<organism evidence="2 3">
    <name type="scientific">Rotaria sordida</name>
    <dbReference type="NCBI Taxonomy" id="392033"/>
    <lineage>
        <taxon>Eukaryota</taxon>
        <taxon>Metazoa</taxon>
        <taxon>Spiralia</taxon>
        <taxon>Gnathifera</taxon>
        <taxon>Rotifera</taxon>
        <taxon>Eurotatoria</taxon>
        <taxon>Bdelloidea</taxon>
        <taxon>Philodinida</taxon>
        <taxon>Philodinidae</taxon>
        <taxon>Rotaria</taxon>
    </lineage>
</organism>
<feature type="chain" id="PRO_5032693504" evidence="1">
    <location>
        <begin position="25"/>
        <end position="67"/>
    </location>
</feature>
<accession>A0A819PF59</accession>
<reference evidence="2" key="1">
    <citation type="submission" date="2021-02" db="EMBL/GenBank/DDBJ databases">
        <authorList>
            <person name="Nowell W R."/>
        </authorList>
    </citation>
    <scope>NUCLEOTIDE SEQUENCE</scope>
</reference>
<dbReference type="Proteomes" id="UP000663823">
    <property type="component" value="Unassembled WGS sequence"/>
</dbReference>
<evidence type="ECO:0000313" key="3">
    <source>
        <dbReference type="Proteomes" id="UP000663823"/>
    </source>
</evidence>
<comment type="caution">
    <text evidence="2">The sequence shown here is derived from an EMBL/GenBank/DDBJ whole genome shotgun (WGS) entry which is preliminary data.</text>
</comment>
<protein>
    <submittedName>
        <fullName evidence="2">Uncharacterized protein</fullName>
    </submittedName>
</protein>
<keyword evidence="1" id="KW-0732">Signal</keyword>
<evidence type="ECO:0000313" key="2">
    <source>
        <dbReference type="EMBL" id="CAF4009653.1"/>
    </source>
</evidence>
<gene>
    <name evidence="2" type="ORF">OTI717_LOCUS29473</name>
</gene>
<evidence type="ECO:0000256" key="1">
    <source>
        <dbReference type="SAM" id="SignalP"/>
    </source>
</evidence>
<proteinExistence type="predicted"/>
<dbReference type="AlphaFoldDB" id="A0A819PF59"/>